<dbReference type="EMBL" id="JAMYWD010000007">
    <property type="protein sequence ID" value="KAJ4965225.1"/>
    <property type="molecule type" value="Genomic_DNA"/>
</dbReference>
<dbReference type="Proteomes" id="UP001141806">
    <property type="component" value="Unassembled WGS sequence"/>
</dbReference>
<protein>
    <submittedName>
        <fullName evidence="1">Uncharacterized protein</fullName>
    </submittedName>
</protein>
<evidence type="ECO:0000313" key="1">
    <source>
        <dbReference type="EMBL" id="KAJ4965225.1"/>
    </source>
</evidence>
<comment type="caution">
    <text evidence="1">The sequence shown here is derived from an EMBL/GenBank/DDBJ whole genome shotgun (WGS) entry which is preliminary data.</text>
</comment>
<evidence type="ECO:0000313" key="2">
    <source>
        <dbReference type="Proteomes" id="UP001141806"/>
    </source>
</evidence>
<proteinExistence type="predicted"/>
<organism evidence="1 2">
    <name type="scientific">Protea cynaroides</name>
    <dbReference type="NCBI Taxonomy" id="273540"/>
    <lineage>
        <taxon>Eukaryota</taxon>
        <taxon>Viridiplantae</taxon>
        <taxon>Streptophyta</taxon>
        <taxon>Embryophyta</taxon>
        <taxon>Tracheophyta</taxon>
        <taxon>Spermatophyta</taxon>
        <taxon>Magnoliopsida</taxon>
        <taxon>Proteales</taxon>
        <taxon>Proteaceae</taxon>
        <taxon>Protea</taxon>
    </lineage>
</organism>
<dbReference type="AlphaFoldDB" id="A0A9Q0K7C7"/>
<accession>A0A9Q0K7C7</accession>
<name>A0A9Q0K7C7_9MAGN</name>
<reference evidence="1" key="1">
    <citation type="journal article" date="2023" name="Plant J.">
        <title>The genome of the king protea, Protea cynaroides.</title>
        <authorList>
            <person name="Chang J."/>
            <person name="Duong T.A."/>
            <person name="Schoeman C."/>
            <person name="Ma X."/>
            <person name="Roodt D."/>
            <person name="Barker N."/>
            <person name="Li Z."/>
            <person name="Van de Peer Y."/>
            <person name="Mizrachi E."/>
        </authorList>
    </citation>
    <scope>NUCLEOTIDE SEQUENCE</scope>
    <source>
        <tissue evidence="1">Young leaves</tissue>
    </source>
</reference>
<keyword evidence="2" id="KW-1185">Reference proteome</keyword>
<gene>
    <name evidence="1" type="ORF">NE237_017074</name>
</gene>
<sequence>MESQIGSVIKRGHRETFKNFLFLAFKYSLSKTTDIHPCLAFKPFKIFFSFLFLASKLMPVPPDFAADASLALLSLYRNRSHSRLAGSSHFRECIWTRGCYTQ</sequence>